<dbReference type="PANTHER" id="PTHR35273:SF2">
    <property type="entry name" value="ALPHA-GALACTOSIDASE"/>
    <property type="match status" value="1"/>
</dbReference>
<dbReference type="EMBL" id="SLWS01000004">
    <property type="protein sequence ID" value="TCO59855.1"/>
    <property type="molecule type" value="Genomic_DNA"/>
</dbReference>
<organism evidence="2 3">
    <name type="scientific">Actinocrispum wychmicini</name>
    <dbReference type="NCBI Taxonomy" id="1213861"/>
    <lineage>
        <taxon>Bacteria</taxon>
        <taxon>Bacillati</taxon>
        <taxon>Actinomycetota</taxon>
        <taxon>Actinomycetes</taxon>
        <taxon>Pseudonocardiales</taxon>
        <taxon>Pseudonocardiaceae</taxon>
        <taxon>Actinocrispum</taxon>
    </lineage>
</organism>
<keyword evidence="2" id="KW-0378">Hydrolase</keyword>
<dbReference type="OrthoDB" id="319933at2"/>
<dbReference type="GO" id="GO:0016787">
    <property type="term" value="F:hydrolase activity"/>
    <property type="evidence" value="ECO:0007669"/>
    <property type="project" value="UniProtKB-KW"/>
</dbReference>
<dbReference type="SUPFAM" id="SSF51445">
    <property type="entry name" value="(Trans)glycosidases"/>
    <property type="match status" value="1"/>
</dbReference>
<accession>A0A4R2K0L2</accession>
<comment type="caution">
    <text evidence="2">The sequence shown here is derived from an EMBL/GenBank/DDBJ whole genome shotgun (WGS) entry which is preliminary data.</text>
</comment>
<protein>
    <submittedName>
        <fullName evidence="2">Glycosyl hydrolase family 114</fullName>
    </submittedName>
</protein>
<dbReference type="Gene3D" id="3.20.20.70">
    <property type="entry name" value="Aldolase class I"/>
    <property type="match status" value="1"/>
</dbReference>
<dbReference type="Proteomes" id="UP000295680">
    <property type="component" value="Unassembled WGS sequence"/>
</dbReference>
<dbReference type="InterPro" id="IPR004352">
    <property type="entry name" value="GH114_TIM-barrel"/>
</dbReference>
<reference evidence="2 3" key="1">
    <citation type="submission" date="2019-03" db="EMBL/GenBank/DDBJ databases">
        <title>Genomic Encyclopedia of Type Strains, Phase IV (KMG-IV): sequencing the most valuable type-strain genomes for metagenomic binning, comparative biology and taxonomic classification.</title>
        <authorList>
            <person name="Goeker M."/>
        </authorList>
    </citation>
    <scope>NUCLEOTIDE SEQUENCE [LARGE SCALE GENOMIC DNA]</scope>
    <source>
        <strain evidence="2 3">DSM 45934</strain>
    </source>
</reference>
<name>A0A4R2K0L2_9PSEU</name>
<proteinExistence type="predicted"/>
<gene>
    <name evidence="2" type="ORF">EV192_104698</name>
</gene>
<dbReference type="Pfam" id="PF03537">
    <property type="entry name" value="Glyco_hydro_114"/>
    <property type="match status" value="1"/>
</dbReference>
<sequence length="333" mass="35905">MISRILLVVAVLVAGCSGTNVPVPDRPANGWWRPHPGVRWQYQLVPTTRTGPGIVNGINLRPDEVCTPPPKGAGPVCPDVYGIDLWVDSQVTGSATDVVNTEAVKAIHSLSAHAICYFSGGTLEAWRPDARKILDWDAAHPEAHLVSKALAPPYDNERWFNVKPGAGRLEFLTEIMAARMKLCADNGFDAVDPDWPDAWLHNSEAGWSEPVTAADQLGYNRMLAGAAHRLGLGIVLKNDSKQAPDLVGDFDLAVIEDCQWTGADIQPCDPLTAFTAAGKPVLHVEYLESDEDPPERNPLGTPAAICAAATPGFDTIVKKASKTLNDLPWTPCR</sequence>
<dbReference type="PROSITE" id="PS51257">
    <property type="entry name" value="PROKAR_LIPOPROTEIN"/>
    <property type="match status" value="1"/>
</dbReference>
<evidence type="ECO:0000313" key="3">
    <source>
        <dbReference type="Proteomes" id="UP000295680"/>
    </source>
</evidence>
<evidence type="ECO:0000313" key="2">
    <source>
        <dbReference type="EMBL" id="TCO59855.1"/>
    </source>
</evidence>
<keyword evidence="3" id="KW-1185">Reference proteome</keyword>
<evidence type="ECO:0000259" key="1">
    <source>
        <dbReference type="Pfam" id="PF03537"/>
    </source>
</evidence>
<dbReference type="PANTHER" id="PTHR35273">
    <property type="entry name" value="ALPHA-1,4 POLYGALACTOSAMINIDASE, PUTATIVE (AFU_ORTHOLOGUE AFUA_3G07890)-RELATED"/>
    <property type="match status" value="1"/>
</dbReference>
<feature type="domain" description="Glycoside-hydrolase family GH114 TIM-barrel" evidence="1">
    <location>
        <begin position="80"/>
        <end position="320"/>
    </location>
</feature>
<dbReference type="InterPro" id="IPR017853">
    <property type="entry name" value="GH"/>
</dbReference>
<dbReference type="InterPro" id="IPR013785">
    <property type="entry name" value="Aldolase_TIM"/>
</dbReference>
<dbReference type="AlphaFoldDB" id="A0A4R2K0L2"/>